<dbReference type="GO" id="GO:0005737">
    <property type="term" value="C:cytoplasm"/>
    <property type="evidence" value="ECO:0007669"/>
    <property type="project" value="TreeGrafter"/>
</dbReference>
<dbReference type="PANTHER" id="PTHR21621">
    <property type="entry name" value="RIBOSOMAL PROTEIN S6 MODIFICATION PROTEIN"/>
    <property type="match status" value="1"/>
</dbReference>
<sequence length="316" mass="35542">MDKTILIVTHRRGFEADPVIDELRRRNVKVFRFNGDAGEEASLASFISKTGGVEFICDGRHIVKTDIAIGWCQQLPPYLGQAASESECLQRESLRTIQFSAFDLLSTQWFNKPSNVLHASQKIHQIVAAQTAQLTVPDTLASNNPRTIRQFATGRQIIAKNLATPWVVSHEITRAAYTRIIDPAWLQDDATLSFAPVIYQEYHERKQDIRVVVVNDKVFAASCIPGPHQREDVRKESGTGESFKVCEFDLNALSKLRQLMRALSLDYCAADFMENTEGNLFFLEVNTCGAWWWLDRLYNGAICQSIADALVCRASG</sequence>
<accession>A0A2M8KWF7</accession>
<dbReference type="AlphaFoldDB" id="A0A2M8KWF7"/>
<proteinExistence type="predicted"/>
<evidence type="ECO:0000259" key="1">
    <source>
        <dbReference type="Pfam" id="PF08443"/>
    </source>
</evidence>
<dbReference type="SUPFAM" id="SSF56059">
    <property type="entry name" value="Glutathione synthetase ATP-binding domain-like"/>
    <property type="match status" value="1"/>
</dbReference>
<comment type="caution">
    <text evidence="2">The sequence shown here is derived from an EMBL/GenBank/DDBJ whole genome shotgun (WGS) entry which is preliminary data.</text>
</comment>
<protein>
    <recommendedName>
        <fullName evidence="1">ATP-grasp fold RimK-type domain-containing protein</fullName>
    </recommendedName>
</protein>
<feature type="domain" description="ATP-grasp fold RimK-type" evidence="1">
    <location>
        <begin position="197"/>
        <end position="287"/>
    </location>
</feature>
<dbReference type="InterPro" id="IPR013651">
    <property type="entry name" value="ATP-grasp_RimK-type"/>
</dbReference>
<name>A0A2M8KWF7_9BACT</name>
<dbReference type="GO" id="GO:0009432">
    <property type="term" value="P:SOS response"/>
    <property type="evidence" value="ECO:0007669"/>
    <property type="project" value="TreeGrafter"/>
</dbReference>
<gene>
    <name evidence="2" type="ORF">COU90_03545</name>
</gene>
<dbReference type="Pfam" id="PF08443">
    <property type="entry name" value="RimK"/>
    <property type="match status" value="1"/>
</dbReference>
<dbReference type="Gene3D" id="3.30.470.20">
    <property type="entry name" value="ATP-grasp fold, B domain"/>
    <property type="match status" value="1"/>
</dbReference>
<reference evidence="3" key="1">
    <citation type="submission" date="2017-09" db="EMBL/GenBank/DDBJ databases">
        <title>Depth-based differentiation of microbial function through sediment-hosted aquifers and enrichment of novel symbionts in the deep terrestrial subsurface.</title>
        <authorList>
            <person name="Probst A.J."/>
            <person name="Ladd B."/>
            <person name="Jarett J.K."/>
            <person name="Geller-Mcgrath D.E."/>
            <person name="Sieber C.M.K."/>
            <person name="Emerson J.B."/>
            <person name="Anantharaman K."/>
            <person name="Thomas B.C."/>
            <person name="Malmstrom R."/>
            <person name="Stieglmeier M."/>
            <person name="Klingl A."/>
            <person name="Woyke T."/>
            <person name="Ryan C.M."/>
            <person name="Banfield J.F."/>
        </authorList>
    </citation>
    <scope>NUCLEOTIDE SEQUENCE [LARGE SCALE GENOMIC DNA]</scope>
</reference>
<dbReference type="GO" id="GO:0018169">
    <property type="term" value="F:ribosomal S6-glutamic acid ligase activity"/>
    <property type="evidence" value="ECO:0007669"/>
    <property type="project" value="TreeGrafter"/>
</dbReference>
<organism evidence="2 3">
    <name type="scientific">Candidatus Ryanbacteria bacterium CG10_big_fil_rev_8_21_14_0_10_43_42</name>
    <dbReference type="NCBI Taxonomy" id="1974864"/>
    <lineage>
        <taxon>Bacteria</taxon>
        <taxon>Candidatus Ryaniibacteriota</taxon>
    </lineage>
</organism>
<evidence type="ECO:0000313" key="2">
    <source>
        <dbReference type="EMBL" id="PJE64264.1"/>
    </source>
</evidence>
<dbReference type="Proteomes" id="UP000229098">
    <property type="component" value="Unassembled WGS sequence"/>
</dbReference>
<evidence type="ECO:0000313" key="3">
    <source>
        <dbReference type="Proteomes" id="UP000229098"/>
    </source>
</evidence>
<dbReference type="EMBL" id="PFEF01000007">
    <property type="protein sequence ID" value="PJE64264.1"/>
    <property type="molecule type" value="Genomic_DNA"/>
</dbReference>
<dbReference type="PANTHER" id="PTHR21621:SF0">
    <property type="entry name" value="BETA-CITRYLGLUTAMATE SYNTHASE B-RELATED"/>
    <property type="match status" value="1"/>
</dbReference>